<organism evidence="1 2">
    <name type="scientific">Eumeta variegata</name>
    <name type="common">Bagworm moth</name>
    <name type="synonym">Eumeta japonica</name>
    <dbReference type="NCBI Taxonomy" id="151549"/>
    <lineage>
        <taxon>Eukaryota</taxon>
        <taxon>Metazoa</taxon>
        <taxon>Ecdysozoa</taxon>
        <taxon>Arthropoda</taxon>
        <taxon>Hexapoda</taxon>
        <taxon>Insecta</taxon>
        <taxon>Pterygota</taxon>
        <taxon>Neoptera</taxon>
        <taxon>Endopterygota</taxon>
        <taxon>Lepidoptera</taxon>
        <taxon>Glossata</taxon>
        <taxon>Ditrysia</taxon>
        <taxon>Tineoidea</taxon>
        <taxon>Psychidae</taxon>
        <taxon>Oiketicinae</taxon>
        <taxon>Eumeta</taxon>
    </lineage>
</organism>
<accession>A0A4C1XQX4</accession>
<sequence>MTRDFSSVISLPPTLETRNVSRRPFAPIRFATCSSIRYRRVLGDDGCRLGAPHDPLSWSALGGVAYDVRLDISYRAFSARGLHVTAPQASETHAKPFRGVPFSLIFNFTNSPQSGGVRIRVVVIVLHSVDRVCSSRASFRCRPQISTAAFLYRHGGAALVGYLIQKSTTSQVRARRCSESPCIRTI</sequence>
<proteinExistence type="predicted"/>
<dbReference type="EMBL" id="BGZK01000954">
    <property type="protein sequence ID" value="GBP66336.1"/>
    <property type="molecule type" value="Genomic_DNA"/>
</dbReference>
<comment type="caution">
    <text evidence="1">The sequence shown here is derived from an EMBL/GenBank/DDBJ whole genome shotgun (WGS) entry which is preliminary data.</text>
</comment>
<evidence type="ECO:0000313" key="1">
    <source>
        <dbReference type="EMBL" id="GBP66336.1"/>
    </source>
</evidence>
<reference evidence="1 2" key="1">
    <citation type="journal article" date="2019" name="Commun. Biol.">
        <title>The bagworm genome reveals a unique fibroin gene that provides high tensile strength.</title>
        <authorList>
            <person name="Kono N."/>
            <person name="Nakamura H."/>
            <person name="Ohtoshi R."/>
            <person name="Tomita M."/>
            <person name="Numata K."/>
            <person name="Arakawa K."/>
        </authorList>
    </citation>
    <scope>NUCLEOTIDE SEQUENCE [LARGE SCALE GENOMIC DNA]</scope>
</reference>
<dbReference type="Proteomes" id="UP000299102">
    <property type="component" value="Unassembled WGS sequence"/>
</dbReference>
<name>A0A4C1XQX4_EUMVA</name>
<protein>
    <submittedName>
        <fullName evidence="1">Uncharacterized protein</fullName>
    </submittedName>
</protein>
<gene>
    <name evidence="1" type="ORF">EVAR_77954_1</name>
</gene>
<dbReference type="AlphaFoldDB" id="A0A4C1XQX4"/>
<keyword evidence="2" id="KW-1185">Reference proteome</keyword>
<evidence type="ECO:0000313" key="2">
    <source>
        <dbReference type="Proteomes" id="UP000299102"/>
    </source>
</evidence>